<dbReference type="Proteomes" id="UP001596547">
    <property type="component" value="Unassembled WGS sequence"/>
</dbReference>
<feature type="region of interest" description="Disordered" evidence="1">
    <location>
        <begin position="28"/>
        <end position="58"/>
    </location>
</feature>
<evidence type="ECO:0000256" key="1">
    <source>
        <dbReference type="SAM" id="MobiDB-lite"/>
    </source>
</evidence>
<reference evidence="2 3" key="1">
    <citation type="journal article" date="2019" name="Int. J. Syst. Evol. Microbiol.">
        <title>The Global Catalogue of Microorganisms (GCM) 10K type strain sequencing project: providing services to taxonomists for standard genome sequencing and annotation.</title>
        <authorList>
            <consortium name="The Broad Institute Genomics Platform"/>
            <consortium name="The Broad Institute Genome Sequencing Center for Infectious Disease"/>
            <person name="Wu L."/>
            <person name="Ma J."/>
        </authorList>
    </citation>
    <scope>NUCLEOTIDE SEQUENCE [LARGE SCALE GENOMIC DNA]</scope>
    <source>
        <strain evidence="2 3">PSR21</strain>
    </source>
</reference>
<evidence type="ECO:0000313" key="3">
    <source>
        <dbReference type="Proteomes" id="UP001596547"/>
    </source>
</evidence>
<gene>
    <name evidence="2" type="ORF">ACFQPE_08570</name>
</gene>
<dbReference type="RefSeq" id="WP_276303894.1">
    <property type="nucleotide sequence ID" value="NZ_CP119992.1"/>
</dbReference>
<dbReference type="Pfam" id="PF08309">
    <property type="entry name" value="LVIVD"/>
    <property type="match status" value="2"/>
</dbReference>
<keyword evidence="3" id="KW-1185">Reference proteome</keyword>
<dbReference type="PROSITE" id="PS51318">
    <property type="entry name" value="TAT"/>
    <property type="match status" value="1"/>
</dbReference>
<organism evidence="2 3">
    <name type="scientific">Halomarina halobia</name>
    <dbReference type="NCBI Taxonomy" id="3033386"/>
    <lineage>
        <taxon>Archaea</taxon>
        <taxon>Methanobacteriati</taxon>
        <taxon>Methanobacteriota</taxon>
        <taxon>Stenosarchaea group</taxon>
        <taxon>Halobacteria</taxon>
        <taxon>Halobacteriales</taxon>
        <taxon>Natronomonadaceae</taxon>
        <taxon>Halomarina</taxon>
    </lineage>
</organism>
<name>A0ABD6A8Z6_9EURY</name>
<protein>
    <submittedName>
        <fullName evidence="2">LVIVD repeat-containing protein</fullName>
    </submittedName>
</protein>
<evidence type="ECO:0000313" key="2">
    <source>
        <dbReference type="EMBL" id="MFC7316845.1"/>
    </source>
</evidence>
<dbReference type="EMBL" id="JBHTBF010000002">
    <property type="protein sequence ID" value="MFC7316845.1"/>
    <property type="molecule type" value="Genomic_DNA"/>
</dbReference>
<dbReference type="GeneID" id="79316502"/>
<dbReference type="AlphaFoldDB" id="A0ABD6A8Z6"/>
<dbReference type="InterPro" id="IPR013211">
    <property type="entry name" value="LVIVD"/>
</dbReference>
<sequence length="533" mass="56604">MSDRSTPRPRVGRRRFLRAVGAGTAALAAATSPASAHEWSDATSDAEADGDHDHADATLHGASSNVELVGYHSLGGVGPASESGSPDSPHYGAITELRVRGDYAYVGIFSSDDPTNDRGMAILDVSEFNAAGTPRELREAELSVVSFLRNDNPASAVMDVKVSDDGRYAFLSKQPYTALFGETDPTPGTDGESASVSASALQAVDVSDPAHPRIVGTYDAWDTGPHNATYHRIRGREYLFAVKDLNDGTAGLYVFEFDRPTGAVLPVNRWTVDGNLLSVGDGGLTYVHDVTVQDDPRLGAPVGYLSYWDAGLYALDLSDPTDISVLGHYSMDAAHYAEPAPAFVDGTRVVVAGQEISSVADGSSGKLYLLDADGLDDGFDGEDNVERLAEWEWRSNVTFENFTLSPHNFQVTDDGYVHLGHYHGGTRFLEIERDPWALTERGYFRAARDVPEASKMEGLNSAAPFTWCAVEHEGVTYAADVNTGVYALRFAPDSGGDLKGAGVGAVAAGVAGLGGLLYRLGRGARGAPAGLFD</sequence>
<comment type="caution">
    <text evidence="2">The sequence shown here is derived from an EMBL/GenBank/DDBJ whole genome shotgun (WGS) entry which is preliminary data.</text>
</comment>
<proteinExistence type="predicted"/>
<dbReference type="InterPro" id="IPR006311">
    <property type="entry name" value="TAT_signal"/>
</dbReference>
<accession>A0ABD6A8Z6</accession>